<dbReference type="RefSeq" id="WP_353712767.1">
    <property type="nucleotide sequence ID" value="NZ_CP159279.1"/>
</dbReference>
<organism evidence="2">
    <name type="scientific">Arthrobacter sp. K5</name>
    <dbReference type="NCBI Taxonomy" id="2839623"/>
    <lineage>
        <taxon>Bacteria</taxon>
        <taxon>Bacillati</taxon>
        <taxon>Actinomycetota</taxon>
        <taxon>Actinomycetes</taxon>
        <taxon>Micrococcales</taxon>
        <taxon>Micrococcaceae</taxon>
        <taxon>Arthrobacter</taxon>
    </lineage>
</organism>
<gene>
    <name evidence="2" type="ORF">ABRP34_07785</name>
</gene>
<protein>
    <submittedName>
        <fullName evidence="2">Uncharacterized protein</fullName>
    </submittedName>
</protein>
<name>A0AAU8EVP9_9MICC</name>
<proteinExistence type="predicted"/>
<reference evidence="2" key="1">
    <citation type="submission" date="2024-06" db="EMBL/GenBank/DDBJ databases">
        <title>Biodegradation of dimethachlon by Arthrobacter sp. K5: mechanistic insights and ecological implications.</title>
        <authorList>
            <person name="Hu S."/>
            <person name="Lu P."/>
        </authorList>
    </citation>
    <scope>NUCLEOTIDE SEQUENCE</scope>
    <source>
        <strain evidence="2">K5</strain>
    </source>
</reference>
<dbReference type="EMBL" id="CP159279">
    <property type="protein sequence ID" value="XCH12867.1"/>
    <property type="molecule type" value="Genomic_DNA"/>
</dbReference>
<evidence type="ECO:0000256" key="1">
    <source>
        <dbReference type="SAM" id="MobiDB-lite"/>
    </source>
</evidence>
<accession>A0AAU8EVP9</accession>
<dbReference type="AlphaFoldDB" id="A0AAU8EVP9"/>
<sequence length="325" mass="33579">MEWFGEGGLERRAVLNLGRIAAAGGGLLALATVTAGPASATTVPTVPSPEAAPTPSGPATDQPVSPEQPAPETVPALSKADVGLSEVDNTADADKPVSAAQQAALDLKADETGIVRGTDGRRYRMVACAVRNSGLGFSLIDDDRHTPVGVVSTENALDDMSVTIRMGFDGLKVSSVVVVADETLSAAGYQLGASVGLNSITIQASQPAGLGDYVSWNGSAWVSLNGLVTSTTMHKSTGLITCTHAPMSSPYGGSVTSRSLTKRASMEGISATSTSLYLVDNAGIPVKTPTKDNRFWLTRTGARRVPMSELALPSANIWVYGMFEV</sequence>
<feature type="region of interest" description="Disordered" evidence="1">
    <location>
        <begin position="39"/>
        <end position="75"/>
    </location>
</feature>
<evidence type="ECO:0000313" key="2">
    <source>
        <dbReference type="EMBL" id="XCH12867.1"/>
    </source>
</evidence>
<feature type="compositionally biased region" description="Pro residues" evidence="1">
    <location>
        <begin position="46"/>
        <end position="56"/>
    </location>
</feature>